<dbReference type="Pfam" id="PF18096">
    <property type="entry name" value="Thump_like"/>
    <property type="match status" value="1"/>
</dbReference>
<comment type="caution">
    <text evidence="4">The sequence shown here is derived from an EMBL/GenBank/DDBJ whole genome shotgun (WGS) entry which is preliminary data.</text>
</comment>
<keyword evidence="4" id="KW-0489">Methyltransferase</keyword>
<reference evidence="4 5" key="1">
    <citation type="submission" date="2014-03" db="EMBL/GenBank/DDBJ databases">
        <title>Genomics of Bifidobacteria.</title>
        <authorList>
            <person name="Ventura M."/>
            <person name="Milani C."/>
            <person name="Lugli G.A."/>
        </authorList>
    </citation>
    <scope>NUCLEOTIDE SEQUENCE [LARGE SCALE GENOMIC DNA]</scope>
    <source>
        <strain evidence="4 5">LMG 21589</strain>
    </source>
</reference>
<dbReference type="SUPFAM" id="SSF53335">
    <property type="entry name" value="S-adenosyl-L-methionine-dependent methyltransferases"/>
    <property type="match status" value="1"/>
</dbReference>
<dbReference type="InterPro" id="IPR029063">
    <property type="entry name" value="SAM-dependent_MTases_sf"/>
</dbReference>
<dbReference type="GO" id="GO:0008168">
    <property type="term" value="F:methyltransferase activity"/>
    <property type="evidence" value="ECO:0007669"/>
    <property type="project" value="UniProtKB-KW"/>
</dbReference>
<sequence length="591" mass="63535">MVLVAVMSVARYSCCSIMTVPVESAAGDSPNRLPWLTMTTMGISPQTQAFIDAHRTEDVRDLALRAKKSEGLDLPFALDQIAGWQTARHKLPEWAGCDGIVYPPHLSMEQCSSQFTARYKASVARRLTAPVSEHADREPPRSGTLVDLTGGFGVDCSYMSREFSHAVYVERQEHLCVLAVHNMNALGLRHVAVVNADAEEYLRALTGESGDRRPESHQDHSDHLHCPDPNARQAQELRQDRESSWIGGSHRQESESADSRSTVVPTIPAAASAATPVSLIFLDPARRDEHGARTYAIEDCTPNVLELRDRLLAAAPCVMIKLSPMLDWRKAVADFGGAVSEVHIVSTGNECKELLLVLQRHESGAGDTGTADAAGSTGAYTSTAAGNAAPDNSAPGNPAVIAAAAMHGPSPDIAPASDGTPGNPDPPLTLRVYCVNDGDVVSYDYDPNGASSDRSLRLAPLPEPMAYLYEPNASIMKAGCFALVERRYGVVQIGPDSHLFVGARRIDDFPGRAFAIDTVTAMGKRERKTALAGITRANISVRNFPLTAPQLRAKLKLADGGDVYLFGTTMQGGRHVLIRAAKVRAEASTDR</sequence>
<dbReference type="InterPro" id="IPR041497">
    <property type="entry name" value="Thump-like"/>
</dbReference>
<protein>
    <submittedName>
        <fullName evidence="4">DNA methyltransferase</fullName>
    </submittedName>
</protein>
<dbReference type="GO" id="GO:0032259">
    <property type="term" value="P:methylation"/>
    <property type="evidence" value="ECO:0007669"/>
    <property type="project" value="UniProtKB-KW"/>
</dbReference>
<feature type="region of interest" description="Disordered" evidence="1">
    <location>
        <begin position="410"/>
        <end position="429"/>
    </location>
</feature>
<dbReference type="STRING" id="158787.BSCA_0213"/>
<dbReference type="EMBL" id="JGZO01000012">
    <property type="protein sequence ID" value="KFI93723.1"/>
    <property type="molecule type" value="Genomic_DNA"/>
</dbReference>
<evidence type="ECO:0000259" key="3">
    <source>
        <dbReference type="Pfam" id="PF22013"/>
    </source>
</evidence>
<feature type="compositionally biased region" description="Basic and acidic residues" evidence="1">
    <location>
        <begin position="209"/>
        <end position="226"/>
    </location>
</feature>
<dbReference type="AlphaFoldDB" id="A0A087DDX3"/>
<feature type="region of interest" description="Disordered" evidence="1">
    <location>
        <begin position="209"/>
        <end position="263"/>
    </location>
</feature>
<name>A0A087DDX3_9BIFI</name>
<dbReference type="Proteomes" id="UP000029033">
    <property type="component" value="Unassembled WGS sequence"/>
</dbReference>
<accession>A0A087DDX3</accession>
<evidence type="ECO:0000256" key="1">
    <source>
        <dbReference type="SAM" id="MobiDB-lite"/>
    </source>
</evidence>
<proteinExistence type="predicted"/>
<keyword evidence="4" id="KW-0808">Transferase</keyword>
<organism evidence="4 5">
    <name type="scientific">Bifidobacterium scardovii</name>
    <dbReference type="NCBI Taxonomy" id="158787"/>
    <lineage>
        <taxon>Bacteria</taxon>
        <taxon>Bacillati</taxon>
        <taxon>Actinomycetota</taxon>
        <taxon>Actinomycetes</taxon>
        <taxon>Bifidobacteriales</taxon>
        <taxon>Bifidobacteriaceae</taxon>
        <taxon>Bifidobacterium</taxon>
    </lineage>
</organism>
<dbReference type="InterPro" id="IPR054168">
    <property type="entry name" value="PG_1098_Fer"/>
</dbReference>
<evidence type="ECO:0000313" key="4">
    <source>
        <dbReference type="EMBL" id="KFI93723.1"/>
    </source>
</evidence>
<gene>
    <name evidence="4" type="ORF">BSCA_0213</name>
</gene>
<dbReference type="Gene3D" id="3.40.50.150">
    <property type="entry name" value="Vaccinia Virus protein VP39"/>
    <property type="match status" value="1"/>
</dbReference>
<evidence type="ECO:0000313" key="5">
    <source>
        <dbReference type="Proteomes" id="UP000029033"/>
    </source>
</evidence>
<dbReference type="Pfam" id="PF22013">
    <property type="entry name" value="PG_1098_Fer"/>
    <property type="match status" value="1"/>
</dbReference>
<dbReference type="eggNOG" id="COG0742">
    <property type="taxonomic scope" value="Bacteria"/>
</dbReference>
<evidence type="ECO:0000259" key="2">
    <source>
        <dbReference type="Pfam" id="PF18096"/>
    </source>
</evidence>
<feature type="domain" description="THUMP-like" evidence="2">
    <location>
        <begin position="511"/>
        <end position="580"/>
    </location>
</feature>
<keyword evidence="5" id="KW-1185">Reference proteome</keyword>
<feature type="domain" description="PG-1098 ferredoxin-like" evidence="3">
    <location>
        <begin position="467"/>
        <end position="510"/>
    </location>
</feature>
<dbReference type="Gene3D" id="1.10.10.1110">
    <property type="entry name" value="Methyltransferase PG1098, N-terminal domain"/>
    <property type="match status" value="1"/>
</dbReference>